<dbReference type="CDD" id="cd03441">
    <property type="entry name" value="R_hydratase_like"/>
    <property type="match status" value="1"/>
</dbReference>
<proteinExistence type="inferred from homology"/>
<accession>A0A919IGM0</accession>
<evidence type="ECO:0000313" key="4">
    <source>
        <dbReference type="Proteomes" id="UP000619479"/>
    </source>
</evidence>
<organism evidence="3 4">
    <name type="scientific">Actinoplanes cyaneus</name>
    <dbReference type="NCBI Taxonomy" id="52696"/>
    <lineage>
        <taxon>Bacteria</taxon>
        <taxon>Bacillati</taxon>
        <taxon>Actinomycetota</taxon>
        <taxon>Actinomycetes</taxon>
        <taxon>Micromonosporales</taxon>
        <taxon>Micromonosporaceae</taxon>
        <taxon>Actinoplanes</taxon>
    </lineage>
</organism>
<evidence type="ECO:0000256" key="1">
    <source>
        <dbReference type="HAMAP-Rule" id="MF_00799"/>
    </source>
</evidence>
<reference evidence="3" key="1">
    <citation type="submission" date="2021-01" db="EMBL/GenBank/DDBJ databases">
        <title>Whole genome shotgun sequence of Actinoplanes cyaneus NBRC 14990.</title>
        <authorList>
            <person name="Komaki H."/>
            <person name="Tamura T."/>
        </authorList>
    </citation>
    <scope>NUCLEOTIDE SEQUENCE</scope>
    <source>
        <strain evidence="3">NBRC 14990</strain>
    </source>
</reference>
<sequence length="166" mass="18449">MRRPELLRAAHCSLWVMPLDQTFAGRTWPPTDTYLVGREKIREFARAIGATEAEYHEPEAARALGYPDVVAPPTFPVTITMAASRQVVNDPGLGLDYSRVVHGDQKFTYTRPMVAGDAVVCVNTVDEITTRGGHWFITVRTEVRTEAGEPVVTAWSKLVQRGEEGH</sequence>
<keyword evidence="4" id="KW-1185">Reference proteome</keyword>
<dbReference type="Proteomes" id="UP000619479">
    <property type="component" value="Unassembled WGS sequence"/>
</dbReference>
<gene>
    <name evidence="3" type="ORF">Acy02nite_18820</name>
</gene>
<dbReference type="Gene3D" id="3.10.129.10">
    <property type="entry name" value="Hotdog Thioesterase"/>
    <property type="match status" value="1"/>
</dbReference>
<dbReference type="InterPro" id="IPR029069">
    <property type="entry name" value="HotDog_dom_sf"/>
</dbReference>
<dbReference type="SUPFAM" id="SSF54637">
    <property type="entry name" value="Thioesterase/thiol ester dehydrase-isomerase"/>
    <property type="match status" value="1"/>
</dbReference>
<dbReference type="AlphaFoldDB" id="A0A919IGM0"/>
<dbReference type="InterPro" id="IPR016709">
    <property type="entry name" value="HadA-like"/>
</dbReference>
<feature type="domain" description="FAS1-like dehydratase" evidence="2">
    <location>
        <begin position="30"/>
        <end position="153"/>
    </location>
</feature>
<comment type="caution">
    <text evidence="3">The sequence shown here is derived from an EMBL/GenBank/DDBJ whole genome shotgun (WGS) entry which is preliminary data.</text>
</comment>
<comment type="similarity">
    <text evidence="1">Belongs to the UPF0336 family.</text>
</comment>
<dbReference type="PIRSF" id="PIRSF018072">
    <property type="entry name" value="UCP018072"/>
    <property type="match status" value="1"/>
</dbReference>
<protein>
    <recommendedName>
        <fullName evidence="1">UPF0336 protein Acy02nite_18820</fullName>
    </recommendedName>
</protein>
<evidence type="ECO:0000259" key="2">
    <source>
        <dbReference type="Pfam" id="PF13452"/>
    </source>
</evidence>
<name>A0A919IGM0_9ACTN</name>
<evidence type="ECO:0000313" key="3">
    <source>
        <dbReference type="EMBL" id="GID64001.1"/>
    </source>
</evidence>
<dbReference type="InterPro" id="IPR039569">
    <property type="entry name" value="FAS1-like_DH_region"/>
</dbReference>
<dbReference type="EMBL" id="BOMH01000014">
    <property type="protein sequence ID" value="GID64001.1"/>
    <property type="molecule type" value="Genomic_DNA"/>
</dbReference>
<dbReference type="Pfam" id="PF13452">
    <property type="entry name" value="FAS1_DH_region"/>
    <property type="match status" value="1"/>
</dbReference>
<dbReference type="HAMAP" id="MF_00799">
    <property type="entry name" value="UPF0336"/>
    <property type="match status" value="1"/>
</dbReference>